<evidence type="ECO:0000313" key="1">
    <source>
        <dbReference type="EMBL" id="KWX02897.1"/>
    </source>
</evidence>
<evidence type="ECO:0008006" key="3">
    <source>
        <dbReference type="Google" id="ProtNLM"/>
    </source>
</evidence>
<dbReference type="RefSeq" id="WP_066890185.1">
    <property type="nucleotide sequence ID" value="NZ_LAXD01000001.1"/>
</dbReference>
<accession>A0A132MYK7</accession>
<dbReference type="PATRIC" id="fig|1469144.10.peg.4227"/>
<comment type="caution">
    <text evidence="1">The sequence shown here is derived from an EMBL/GenBank/DDBJ whole genome shotgun (WGS) entry which is preliminary data.</text>
</comment>
<dbReference type="InterPro" id="IPR021391">
    <property type="entry name" value="DUF3027"/>
</dbReference>
<reference evidence="2" key="1">
    <citation type="submission" date="2015-04" db="EMBL/GenBank/DDBJ databases">
        <title>Physiological reanalysis, assessment of diazotrophy, and genome sequences of multiple isolates of Streptomyces thermoautotrophicus.</title>
        <authorList>
            <person name="MacKellar D.C."/>
            <person name="Lieber L."/>
            <person name="Norman J."/>
            <person name="Bolger A."/>
            <person name="Tobin C."/>
            <person name="Murray J.W."/>
            <person name="Chang R."/>
            <person name="Ford T."/>
            <person name="Nguyen P.Q."/>
            <person name="Woodward J."/>
            <person name="Permingeat H."/>
            <person name="Joshi N.S."/>
            <person name="Silver P.A."/>
            <person name="Usadel B."/>
            <person name="Rutherford A.W."/>
            <person name="Friesen M."/>
            <person name="Prell J."/>
        </authorList>
    </citation>
    <scope>NUCLEOTIDE SEQUENCE [LARGE SCALE GENOMIC DNA]</scope>
    <source>
        <strain evidence="2">H1</strain>
    </source>
</reference>
<sequence length="290" mass="30427">MGADEGQSAVVSAATRSRTPDATCAAAVDLALAAAEDVAGIGKVGRHLGVEAEGDRLVTHYFECLEPAYRGWRWAVTLARAPRAKLVTVCETCLLPGPDALLAPAWVPWSERLRPGDLGVGDLLPTSADDERLAPGYTGADEDLTEPAEKAEGELPLIRYELGLGRARVLSHEGRTRAAERWYRGEHGPEAPIAQAAPARCATCGFLAPLAGALGRAFGVCANEYSPSDGSVVSLDHGCGAHSEAAVVPSTPEPLPPIVDEFQYEVVQLHPEHTSGSVSDAEPAEDLGHS</sequence>
<dbReference type="Proteomes" id="UP000070188">
    <property type="component" value="Unassembled WGS sequence"/>
</dbReference>
<proteinExistence type="predicted"/>
<dbReference type="OrthoDB" id="3210158at2"/>
<dbReference type="STRING" id="1469144.LI90_3946"/>
<dbReference type="EMBL" id="LAXD01000001">
    <property type="protein sequence ID" value="KWX02897.1"/>
    <property type="molecule type" value="Genomic_DNA"/>
</dbReference>
<evidence type="ECO:0000313" key="2">
    <source>
        <dbReference type="Proteomes" id="UP000070188"/>
    </source>
</evidence>
<organism evidence="1 2">
    <name type="scientific">Carbonactinospora thermoautotrophica</name>
    <dbReference type="NCBI Taxonomy" id="1469144"/>
    <lineage>
        <taxon>Bacteria</taxon>
        <taxon>Bacillati</taxon>
        <taxon>Actinomycetota</taxon>
        <taxon>Actinomycetes</taxon>
        <taxon>Kitasatosporales</taxon>
        <taxon>Carbonactinosporaceae</taxon>
        <taxon>Carbonactinospora</taxon>
    </lineage>
</organism>
<gene>
    <name evidence="1" type="ORF">LI90_3946</name>
</gene>
<keyword evidence="2" id="KW-1185">Reference proteome</keyword>
<name>A0A132MYK7_9ACTN</name>
<protein>
    <recommendedName>
        <fullName evidence="3">DUF3027 domain-containing protein</fullName>
    </recommendedName>
</protein>
<dbReference type="AlphaFoldDB" id="A0A132MYK7"/>
<dbReference type="Pfam" id="PF11228">
    <property type="entry name" value="DUF3027"/>
    <property type="match status" value="1"/>
</dbReference>